<gene>
    <name evidence="1" type="ORF">ESB00_03580</name>
</gene>
<dbReference type="SUPFAM" id="SSF51182">
    <property type="entry name" value="RmlC-like cupins"/>
    <property type="match status" value="1"/>
</dbReference>
<protein>
    <recommendedName>
        <fullName evidence="3">Cupin domain-containing protein</fullName>
    </recommendedName>
</protein>
<dbReference type="Gene3D" id="2.60.120.10">
    <property type="entry name" value="Jelly Rolls"/>
    <property type="match status" value="1"/>
</dbReference>
<organism evidence="1 2">
    <name type="scientific">Oleiharenicola lentus</name>
    <dbReference type="NCBI Taxonomy" id="2508720"/>
    <lineage>
        <taxon>Bacteria</taxon>
        <taxon>Pseudomonadati</taxon>
        <taxon>Verrucomicrobiota</taxon>
        <taxon>Opitutia</taxon>
        <taxon>Opitutales</taxon>
        <taxon>Opitutaceae</taxon>
        <taxon>Oleiharenicola</taxon>
    </lineage>
</organism>
<keyword evidence="2" id="KW-1185">Reference proteome</keyword>
<dbReference type="OrthoDB" id="9836923at2"/>
<evidence type="ECO:0000313" key="2">
    <source>
        <dbReference type="Proteomes" id="UP000290218"/>
    </source>
</evidence>
<dbReference type="EMBL" id="SDHX01000001">
    <property type="protein sequence ID" value="RXK54992.1"/>
    <property type="molecule type" value="Genomic_DNA"/>
</dbReference>
<dbReference type="InterPro" id="IPR014710">
    <property type="entry name" value="RmlC-like_jellyroll"/>
</dbReference>
<comment type="caution">
    <text evidence="1">The sequence shown here is derived from an EMBL/GenBank/DDBJ whole genome shotgun (WGS) entry which is preliminary data.</text>
</comment>
<name>A0A4Q1C866_9BACT</name>
<accession>A0A4Q1C866</accession>
<reference evidence="1 2" key="1">
    <citation type="submission" date="2019-01" db="EMBL/GenBank/DDBJ databases">
        <title>Lacunisphaera sp. strain TWA-58.</title>
        <authorList>
            <person name="Chen W.-M."/>
        </authorList>
    </citation>
    <scope>NUCLEOTIDE SEQUENCE [LARGE SCALE GENOMIC DNA]</scope>
    <source>
        <strain evidence="1 2">TWA-58</strain>
    </source>
</reference>
<dbReference type="Proteomes" id="UP000290218">
    <property type="component" value="Unassembled WGS sequence"/>
</dbReference>
<dbReference type="InterPro" id="IPR011051">
    <property type="entry name" value="RmlC_Cupin_sf"/>
</dbReference>
<sequence length="116" mass="12214">MNSIITVLERPSSLLQSAPVLSQNGFTCTLLTLAPDSETSLPASPSPDDQLLFVVEGDIAVHADGVTTLVNQGEARLLKPGASPVLTARAGRPTRVLRVEIPPRQVVTPQIIRPGA</sequence>
<evidence type="ECO:0000313" key="1">
    <source>
        <dbReference type="EMBL" id="RXK54992.1"/>
    </source>
</evidence>
<evidence type="ECO:0008006" key="3">
    <source>
        <dbReference type="Google" id="ProtNLM"/>
    </source>
</evidence>
<proteinExistence type="predicted"/>
<dbReference type="RefSeq" id="WP_129046358.1">
    <property type="nucleotide sequence ID" value="NZ_SDHX01000001.1"/>
</dbReference>
<dbReference type="AlphaFoldDB" id="A0A4Q1C866"/>